<evidence type="ECO:0000313" key="5">
    <source>
        <dbReference type="EMBL" id="GGV77918.1"/>
    </source>
</evidence>
<keyword evidence="1 5" id="KW-0238">DNA-binding</keyword>
<accession>A0ABQ2VT20</accession>
<comment type="caution">
    <text evidence="2">Lacks conserved residue(s) required for the propagation of feature annotation.</text>
</comment>
<feature type="domain" description="HTH luxR-type" evidence="3">
    <location>
        <begin position="129"/>
        <end position="194"/>
    </location>
</feature>
<dbReference type="Proteomes" id="UP000660675">
    <property type="component" value="Unassembled WGS sequence"/>
</dbReference>
<dbReference type="InterPro" id="IPR039420">
    <property type="entry name" value="WalR-like"/>
</dbReference>
<organism evidence="5 6">
    <name type="scientific">Streptomyces gelaticus</name>
    <dbReference type="NCBI Taxonomy" id="285446"/>
    <lineage>
        <taxon>Bacteria</taxon>
        <taxon>Bacillati</taxon>
        <taxon>Actinomycetota</taxon>
        <taxon>Actinomycetes</taxon>
        <taxon>Kitasatosporales</taxon>
        <taxon>Streptomycetaceae</taxon>
        <taxon>Streptomyces</taxon>
    </lineage>
</organism>
<dbReference type="Gene3D" id="1.10.10.10">
    <property type="entry name" value="Winged helix-like DNA-binding domain superfamily/Winged helix DNA-binding domain"/>
    <property type="match status" value="1"/>
</dbReference>
<dbReference type="Pfam" id="PF00196">
    <property type="entry name" value="GerE"/>
    <property type="match status" value="1"/>
</dbReference>
<dbReference type="PANTHER" id="PTHR43214">
    <property type="entry name" value="TWO-COMPONENT RESPONSE REGULATOR"/>
    <property type="match status" value="1"/>
</dbReference>
<dbReference type="CDD" id="cd06170">
    <property type="entry name" value="LuxR_C_like"/>
    <property type="match status" value="1"/>
</dbReference>
<dbReference type="InterPro" id="IPR036388">
    <property type="entry name" value="WH-like_DNA-bd_sf"/>
</dbReference>
<dbReference type="Gene3D" id="3.40.50.2300">
    <property type="match status" value="1"/>
</dbReference>
<dbReference type="SMART" id="SM00421">
    <property type="entry name" value="HTH_LUXR"/>
    <property type="match status" value="1"/>
</dbReference>
<proteinExistence type="predicted"/>
<dbReference type="SUPFAM" id="SSF52172">
    <property type="entry name" value="CheY-like"/>
    <property type="match status" value="1"/>
</dbReference>
<dbReference type="InterPro" id="IPR011006">
    <property type="entry name" value="CheY-like_superfamily"/>
</dbReference>
<evidence type="ECO:0000259" key="4">
    <source>
        <dbReference type="PROSITE" id="PS50110"/>
    </source>
</evidence>
<evidence type="ECO:0000259" key="3">
    <source>
        <dbReference type="PROSITE" id="PS50043"/>
    </source>
</evidence>
<evidence type="ECO:0000313" key="6">
    <source>
        <dbReference type="Proteomes" id="UP000660675"/>
    </source>
</evidence>
<dbReference type="PROSITE" id="PS50043">
    <property type="entry name" value="HTH_LUXR_2"/>
    <property type="match status" value="1"/>
</dbReference>
<dbReference type="InterPro" id="IPR016032">
    <property type="entry name" value="Sig_transdc_resp-reg_C-effctor"/>
</dbReference>
<sequence>MPRMTILVAGETTLLRESLTELLRAQPDMRVLGQIANEHQLLCRAADLNPHVILFEPWATKSAAVRTLRALRSVAPGSAVLALSSRSTASDRRALEAAGLQAYLPRNAGWSALLAAVRELAPAEVQDSANRPVPTLSQRETEVLRGVATAMTNQQIGRSLGITTGTVKRHLYAAFRKLDAVSRLDAVAKALAVGVLTMPASGYTYAKVAVPDGNGHECEQELARCMTA</sequence>
<keyword evidence="6" id="KW-1185">Reference proteome</keyword>
<dbReference type="PRINTS" id="PR00038">
    <property type="entry name" value="HTHLUXR"/>
</dbReference>
<dbReference type="GO" id="GO:0003677">
    <property type="term" value="F:DNA binding"/>
    <property type="evidence" value="ECO:0007669"/>
    <property type="project" value="UniProtKB-KW"/>
</dbReference>
<protein>
    <submittedName>
        <fullName evidence="5">DNA-binding response regulator</fullName>
    </submittedName>
</protein>
<dbReference type="SUPFAM" id="SSF46894">
    <property type="entry name" value="C-terminal effector domain of the bipartite response regulators"/>
    <property type="match status" value="1"/>
</dbReference>
<dbReference type="InterPro" id="IPR000792">
    <property type="entry name" value="Tscrpt_reg_LuxR_C"/>
</dbReference>
<comment type="caution">
    <text evidence="5">The sequence shown here is derived from an EMBL/GenBank/DDBJ whole genome shotgun (WGS) entry which is preliminary data.</text>
</comment>
<evidence type="ECO:0000256" key="1">
    <source>
        <dbReference type="ARBA" id="ARBA00023125"/>
    </source>
</evidence>
<gene>
    <name evidence="5" type="ORF">GCM10015535_11920</name>
</gene>
<dbReference type="PROSITE" id="PS50110">
    <property type="entry name" value="RESPONSE_REGULATORY"/>
    <property type="match status" value="1"/>
</dbReference>
<name>A0ABQ2VT20_9ACTN</name>
<reference evidence="6" key="1">
    <citation type="journal article" date="2019" name="Int. J. Syst. Evol. Microbiol.">
        <title>The Global Catalogue of Microorganisms (GCM) 10K type strain sequencing project: providing services to taxonomists for standard genome sequencing and annotation.</title>
        <authorList>
            <consortium name="The Broad Institute Genomics Platform"/>
            <consortium name="The Broad Institute Genome Sequencing Center for Infectious Disease"/>
            <person name="Wu L."/>
            <person name="Ma J."/>
        </authorList>
    </citation>
    <scope>NUCLEOTIDE SEQUENCE [LARGE SCALE GENOMIC DNA]</scope>
    <source>
        <strain evidence="6">JCM 4376</strain>
    </source>
</reference>
<dbReference type="EMBL" id="BMTF01000003">
    <property type="protein sequence ID" value="GGV77918.1"/>
    <property type="molecule type" value="Genomic_DNA"/>
</dbReference>
<feature type="domain" description="Response regulatory" evidence="4">
    <location>
        <begin position="5"/>
        <end position="121"/>
    </location>
</feature>
<dbReference type="InterPro" id="IPR001789">
    <property type="entry name" value="Sig_transdc_resp-reg_receiver"/>
</dbReference>
<evidence type="ECO:0000256" key="2">
    <source>
        <dbReference type="PROSITE-ProRule" id="PRU00169"/>
    </source>
</evidence>